<feature type="transmembrane region" description="Helical" evidence="1">
    <location>
        <begin position="20"/>
        <end position="39"/>
    </location>
</feature>
<organism evidence="2 3">
    <name type="scientific">Propioniciclava coleopterorum</name>
    <dbReference type="NCBI Taxonomy" id="2714937"/>
    <lineage>
        <taxon>Bacteria</taxon>
        <taxon>Bacillati</taxon>
        <taxon>Actinomycetota</taxon>
        <taxon>Actinomycetes</taxon>
        <taxon>Propionibacteriales</taxon>
        <taxon>Propionibacteriaceae</taxon>
        <taxon>Propioniciclava</taxon>
    </lineage>
</organism>
<gene>
    <name evidence="2" type="ORF">G7070_11475</name>
</gene>
<feature type="transmembrane region" description="Helical" evidence="1">
    <location>
        <begin position="45"/>
        <end position="63"/>
    </location>
</feature>
<proteinExistence type="predicted"/>
<keyword evidence="3" id="KW-1185">Reference proteome</keyword>
<keyword evidence="1" id="KW-1133">Transmembrane helix</keyword>
<protein>
    <submittedName>
        <fullName evidence="2">Uncharacterized protein</fullName>
    </submittedName>
</protein>
<dbReference type="AlphaFoldDB" id="A0A6G7Y7L9"/>
<dbReference type="RefSeq" id="WP_166233855.1">
    <property type="nucleotide sequence ID" value="NZ_CP049865.1"/>
</dbReference>
<sequence>MTAPEPPRSPQPPRRHPLSLWLLVAAFVLVLVISLPGVAESASDRALSIGAGVGLAGVAWSLLREYRRR</sequence>
<dbReference type="KEGG" id="prv:G7070_11475"/>
<reference evidence="2 3" key="1">
    <citation type="submission" date="2020-03" db="EMBL/GenBank/DDBJ databases">
        <title>Propioniciclava sp. nov., isolated from Hydrophilus acuminatus.</title>
        <authorList>
            <person name="Hyun D.-W."/>
            <person name="Bae J.-W."/>
        </authorList>
    </citation>
    <scope>NUCLEOTIDE SEQUENCE [LARGE SCALE GENOMIC DNA]</scope>
    <source>
        <strain evidence="2 3">HDW11</strain>
    </source>
</reference>
<keyword evidence="1" id="KW-0472">Membrane</keyword>
<keyword evidence="1" id="KW-0812">Transmembrane</keyword>
<dbReference type="Proteomes" id="UP000501058">
    <property type="component" value="Chromosome"/>
</dbReference>
<dbReference type="EMBL" id="CP049865">
    <property type="protein sequence ID" value="QIK72780.1"/>
    <property type="molecule type" value="Genomic_DNA"/>
</dbReference>
<accession>A0A6G7Y7L9</accession>
<evidence type="ECO:0000313" key="2">
    <source>
        <dbReference type="EMBL" id="QIK72780.1"/>
    </source>
</evidence>
<evidence type="ECO:0000313" key="3">
    <source>
        <dbReference type="Proteomes" id="UP000501058"/>
    </source>
</evidence>
<name>A0A6G7Y7L9_9ACTN</name>
<evidence type="ECO:0000256" key="1">
    <source>
        <dbReference type="SAM" id="Phobius"/>
    </source>
</evidence>